<dbReference type="PANTHER" id="PTHR35517:SF1">
    <property type="entry name" value="PROTEIN ARGININE N-METHYLTRANSFERASE SFM1"/>
    <property type="match status" value="1"/>
</dbReference>
<keyword evidence="2" id="KW-1185">Reference proteome</keyword>
<evidence type="ECO:0000313" key="2">
    <source>
        <dbReference type="Proteomes" id="UP000054270"/>
    </source>
</evidence>
<feature type="non-terminal residue" evidence="1">
    <location>
        <position position="1"/>
    </location>
</feature>
<evidence type="ECO:0000313" key="1">
    <source>
        <dbReference type="EMBL" id="KJA19896.1"/>
    </source>
</evidence>
<proteinExistence type="predicted"/>
<organism evidence="1 2">
    <name type="scientific">Hypholoma sublateritium (strain FD-334 SS-4)</name>
    <dbReference type="NCBI Taxonomy" id="945553"/>
    <lineage>
        <taxon>Eukaryota</taxon>
        <taxon>Fungi</taxon>
        <taxon>Dikarya</taxon>
        <taxon>Basidiomycota</taxon>
        <taxon>Agaricomycotina</taxon>
        <taxon>Agaricomycetes</taxon>
        <taxon>Agaricomycetidae</taxon>
        <taxon>Agaricales</taxon>
        <taxon>Agaricineae</taxon>
        <taxon>Strophariaceae</taxon>
        <taxon>Hypholoma</taxon>
    </lineage>
</organism>
<gene>
    <name evidence="1" type="ORF">HYPSUDRAFT_89086</name>
</gene>
<protein>
    <recommendedName>
        <fullName evidence="3">DUF431-domain-containing protein</fullName>
    </recommendedName>
</protein>
<dbReference type="CDD" id="cd18090">
    <property type="entry name" value="Arginine_MT_Sfm1"/>
    <property type="match status" value="1"/>
</dbReference>
<accession>A0A0D2NTJ0</accession>
<dbReference type="Pfam" id="PF04252">
    <property type="entry name" value="SFM1-like"/>
    <property type="match status" value="1"/>
</dbReference>
<dbReference type="OMA" id="HLGSVQM"/>
<dbReference type="InterPro" id="IPR007364">
    <property type="entry name" value="SFM1-like"/>
</dbReference>
<dbReference type="OrthoDB" id="373498at2759"/>
<dbReference type="EMBL" id="KN817572">
    <property type="protein sequence ID" value="KJA19896.1"/>
    <property type="molecule type" value="Genomic_DNA"/>
</dbReference>
<dbReference type="AlphaFoldDB" id="A0A0D2NTJ0"/>
<sequence>MGFTYVIEHMEEDEENTKAIPRWVELEYAHMRNLAEQDARVQFTSLSETSCDFLNSAFGYTSTNSSLSQFSCHRDGIMELMRQAGVSLDKVCLLDPKAENELSPEDGDGRFEWFLFGGILGDDPPRDRTSELRVRGFPTRHLGPVQMTTDTALGVTKLVVHDRIPLNEIPFVDHPTIEFNSKESVEMPFRYISDGKEPRLPPGMKKHLYEDMNKSFDF</sequence>
<dbReference type="Proteomes" id="UP000054270">
    <property type="component" value="Unassembled WGS sequence"/>
</dbReference>
<evidence type="ECO:0008006" key="3">
    <source>
        <dbReference type="Google" id="ProtNLM"/>
    </source>
</evidence>
<dbReference type="GO" id="GO:0035241">
    <property type="term" value="F:protein-arginine omega-N monomethyltransferase activity"/>
    <property type="evidence" value="ECO:0007669"/>
    <property type="project" value="TreeGrafter"/>
</dbReference>
<name>A0A0D2NTJ0_HYPSF</name>
<dbReference type="PANTHER" id="PTHR35517">
    <property type="entry name" value="PROTEIN ARGININE N-METHYLTRANSFERASE SFM1"/>
    <property type="match status" value="1"/>
</dbReference>
<reference evidence="2" key="1">
    <citation type="submission" date="2014-04" db="EMBL/GenBank/DDBJ databases">
        <title>Evolutionary Origins and Diversification of the Mycorrhizal Mutualists.</title>
        <authorList>
            <consortium name="DOE Joint Genome Institute"/>
            <consortium name="Mycorrhizal Genomics Consortium"/>
            <person name="Kohler A."/>
            <person name="Kuo A."/>
            <person name="Nagy L.G."/>
            <person name="Floudas D."/>
            <person name="Copeland A."/>
            <person name="Barry K.W."/>
            <person name="Cichocki N."/>
            <person name="Veneault-Fourrey C."/>
            <person name="LaButti K."/>
            <person name="Lindquist E.A."/>
            <person name="Lipzen A."/>
            <person name="Lundell T."/>
            <person name="Morin E."/>
            <person name="Murat C."/>
            <person name="Riley R."/>
            <person name="Ohm R."/>
            <person name="Sun H."/>
            <person name="Tunlid A."/>
            <person name="Henrissat B."/>
            <person name="Grigoriev I.V."/>
            <person name="Hibbett D.S."/>
            <person name="Martin F."/>
        </authorList>
    </citation>
    <scope>NUCLEOTIDE SEQUENCE [LARGE SCALE GENOMIC DNA]</scope>
    <source>
        <strain evidence="2">FD-334 SS-4</strain>
    </source>
</reference>